<evidence type="ECO:0000313" key="4">
    <source>
        <dbReference type="Proteomes" id="UP001162030"/>
    </source>
</evidence>
<dbReference type="EMBL" id="OX458333">
    <property type="protein sequence ID" value="CAI8899939.1"/>
    <property type="molecule type" value="Genomic_DNA"/>
</dbReference>
<dbReference type="NCBIfam" id="TIGR02917">
    <property type="entry name" value="PEP_TPR_lipo"/>
    <property type="match status" value="1"/>
</dbReference>
<reference evidence="3 4" key="1">
    <citation type="submission" date="2023-03" db="EMBL/GenBank/DDBJ databases">
        <authorList>
            <person name="Pearce D."/>
        </authorList>
    </citation>
    <scope>NUCLEOTIDE SEQUENCE [LARGE SCALE GENOMIC DNA]</scope>
    <source>
        <strain evidence="3">Msz</strain>
    </source>
</reference>
<evidence type="ECO:0000256" key="1">
    <source>
        <dbReference type="PROSITE-ProRule" id="PRU00339"/>
    </source>
</evidence>
<dbReference type="Pfam" id="PF13174">
    <property type="entry name" value="TPR_6"/>
    <property type="match status" value="1"/>
</dbReference>
<dbReference type="PROSITE" id="PS50005">
    <property type="entry name" value="TPR"/>
    <property type="match status" value="5"/>
</dbReference>
<dbReference type="InterPro" id="IPR019734">
    <property type="entry name" value="TPR_rpt"/>
</dbReference>
<feature type="repeat" description="TPR" evidence="1">
    <location>
        <begin position="646"/>
        <end position="679"/>
    </location>
</feature>
<evidence type="ECO:0000259" key="2">
    <source>
        <dbReference type="Pfam" id="PF25064"/>
    </source>
</evidence>
<keyword evidence="1" id="KW-0802">TPR repeat</keyword>
<dbReference type="PANTHER" id="PTHR12558:SF13">
    <property type="entry name" value="CELL DIVISION CYCLE PROTEIN 27 HOMOLOG"/>
    <property type="match status" value="1"/>
</dbReference>
<feature type="domain" description="Tetratricopeptide repeat protein 21A/21B fifth ARM repeats" evidence="2">
    <location>
        <begin position="512"/>
        <end position="610"/>
    </location>
</feature>
<feature type="repeat" description="TPR" evidence="1">
    <location>
        <begin position="204"/>
        <end position="237"/>
    </location>
</feature>
<feature type="repeat" description="TPR" evidence="1">
    <location>
        <begin position="510"/>
        <end position="543"/>
    </location>
</feature>
<dbReference type="InterPro" id="IPR056835">
    <property type="entry name" value="ARM_TT21_5th"/>
</dbReference>
<accession>A0ABM9I574</accession>
<dbReference type="Proteomes" id="UP001162030">
    <property type="component" value="Chromosome"/>
</dbReference>
<dbReference type="InterPro" id="IPR011990">
    <property type="entry name" value="TPR-like_helical_dom_sf"/>
</dbReference>
<dbReference type="RefSeq" id="WP_026610918.1">
    <property type="nucleotide sequence ID" value="NZ_OX458333.1"/>
</dbReference>
<protein>
    <submittedName>
        <fullName evidence="3">Cellulose synthase operon protein C</fullName>
    </submittedName>
</protein>
<dbReference type="Gene3D" id="1.25.40.10">
    <property type="entry name" value="Tetratricopeptide repeat domain"/>
    <property type="match status" value="5"/>
</dbReference>
<evidence type="ECO:0000313" key="3">
    <source>
        <dbReference type="EMBL" id="CAI8899939.1"/>
    </source>
</evidence>
<dbReference type="InterPro" id="IPR014266">
    <property type="entry name" value="PEP-CTERM_TPR_PrsT"/>
</dbReference>
<organism evidence="3 4">
    <name type="scientific">Methylocaldum szegediense</name>
    <dbReference type="NCBI Taxonomy" id="73780"/>
    <lineage>
        <taxon>Bacteria</taxon>
        <taxon>Pseudomonadati</taxon>
        <taxon>Pseudomonadota</taxon>
        <taxon>Gammaproteobacteria</taxon>
        <taxon>Methylococcales</taxon>
        <taxon>Methylococcaceae</taxon>
        <taxon>Methylocaldum</taxon>
    </lineage>
</organism>
<dbReference type="SUPFAM" id="SSF48452">
    <property type="entry name" value="TPR-like"/>
    <property type="match status" value="4"/>
</dbReference>
<dbReference type="Pfam" id="PF13432">
    <property type="entry name" value="TPR_16"/>
    <property type="match status" value="1"/>
</dbReference>
<dbReference type="PROSITE" id="PS51257">
    <property type="entry name" value="PROKAR_LIPOPROTEIN"/>
    <property type="match status" value="1"/>
</dbReference>
<proteinExistence type="predicted"/>
<dbReference type="PANTHER" id="PTHR12558">
    <property type="entry name" value="CELL DIVISION CYCLE 16,23,27"/>
    <property type="match status" value="1"/>
</dbReference>
<sequence>MNQKLTGKSCNRILALSLGLVLTGCDLFHEATDAEHVAKAKEFLDKHDYRGSSIELKSALQKNPDNAEARRLLGEVYVTLVNGPAAEKELRRAMELGVAKEAILLPLAEALQLQGKSQQILDEIDAPASLDAKDKASLTAYRGNAWLAMNKPDKARAEYEQALAIDDRSALAHLGLASLALNDKEFDQAKQFISKALEADPGLAKAWSLKAQLEQATGDSEQAEASYGKAIELGPRNYADRANRALLRIALKKMDSAKEDVDVLMNEAPKYFLAHYADGVIKLMDKKYSEAQAAFEESLSLNDRYPLTLYALAVSHLYQNHLAQADATLARFLAAVPGSVKGNQMMALVKFREKDFPAAKRFLTPVAQSRPEDLFTLKLMANVEFALGNSDQGVEYLQKVAELNPDSPVTKAQLGLGLIGAGETEKGLEALETAVELNPDLIQADIYIALTHIRTKQFDKAQEVIDKLKAKMPDKALPLNLEAMMSLQKNDLTSARKSFGEALKLAPKDLMAQIGLAQLALREKDFNQAEEHFRKILKDYPNHVPAYVGLAEIQARKNNIPETERYLKQAIEANPKALAPRLALARLYTRFGQAAKAVTQLEEVRGDHGKNPEFLASLVEAQLEENSDVRALETAKTLVEIAPKSARSYYLLARAQVENKDTKGAHASLEKSLELDPKFFRSRAAMVRLLAQEKKLPEAEKHLVSLKKELPESPEVMELEGWFAMQQRKPKNAAAAFASALEKAPSSRAVVSLAQAQWAAGDRDKAMTTLAEWTNRYPKDGYVRYMKAGLLGSIGRTEDARKELQMILETQPDNVFALNDLAWMLRKENPTLALEYAEKAVSRAPKSAAFLDTLAMILLETNQPDRALNLMQQAYTYARKNPEIRYHLALAYAKSGRTEDARKVLTELLGDEADFKGRAEAEQFLKSLKISAK</sequence>
<feature type="repeat" description="TPR" evidence="1">
    <location>
        <begin position="408"/>
        <end position="441"/>
    </location>
</feature>
<dbReference type="Pfam" id="PF14559">
    <property type="entry name" value="TPR_19"/>
    <property type="match status" value="5"/>
</dbReference>
<feature type="repeat" description="TPR" evidence="1">
    <location>
        <begin position="170"/>
        <end position="203"/>
    </location>
</feature>
<name>A0ABM9I574_9GAMM</name>
<dbReference type="Pfam" id="PF25064">
    <property type="entry name" value="ARM_TT21_5th"/>
    <property type="match status" value="1"/>
</dbReference>
<gene>
    <name evidence="3" type="ORF">MSZNOR_3419</name>
</gene>
<keyword evidence="4" id="KW-1185">Reference proteome</keyword>
<dbReference type="SMART" id="SM00028">
    <property type="entry name" value="TPR"/>
    <property type="match status" value="15"/>
</dbReference>